<evidence type="ECO:0000313" key="2">
    <source>
        <dbReference type="Proteomes" id="UP000287239"/>
    </source>
</evidence>
<sequence>MQLSTQLTLTSQQTQALFQLLDQHFTKIRTQRLEEINFQLLVASEKNLSLHKQTTSQRTDYRLIYHDHSIQLDEALIPYYLKKEQPPYPGNDMFNEHFWVWQQQDATPKSLVISDKYHFLTYEHASQLTLTTSYVATSQKNTLYFTNGHSLMNTKAVMIELKSMTNAFPEWLVNWIATIKKGG</sequence>
<organism evidence="1 2">
    <name type="scientific">Vagococcus salmoninarum</name>
    <dbReference type="NCBI Taxonomy" id="2739"/>
    <lineage>
        <taxon>Bacteria</taxon>
        <taxon>Bacillati</taxon>
        <taxon>Bacillota</taxon>
        <taxon>Bacilli</taxon>
        <taxon>Lactobacillales</taxon>
        <taxon>Enterococcaceae</taxon>
        <taxon>Vagococcus</taxon>
    </lineage>
</organism>
<dbReference type="EMBL" id="NGJU01000001">
    <property type="protein sequence ID" value="RST97923.1"/>
    <property type="molecule type" value="Genomic_DNA"/>
</dbReference>
<dbReference type="Proteomes" id="UP000287239">
    <property type="component" value="Unassembled WGS sequence"/>
</dbReference>
<protein>
    <submittedName>
        <fullName evidence="1">Uncharacterized protein</fullName>
    </submittedName>
</protein>
<dbReference type="RefSeq" id="WP_126778047.1">
    <property type="nucleotide sequence ID" value="NZ_NGJU01000001.1"/>
</dbReference>
<gene>
    <name evidence="1" type="ORF">CBF35_01115</name>
</gene>
<accession>A0A429ZVX9</accession>
<proteinExistence type="predicted"/>
<name>A0A429ZVX9_9ENTE</name>
<reference evidence="1 2" key="1">
    <citation type="submission" date="2017-05" db="EMBL/GenBank/DDBJ databases">
        <title>Vagococcus spp. assemblies.</title>
        <authorList>
            <person name="Gulvik C.A."/>
        </authorList>
    </citation>
    <scope>NUCLEOTIDE SEQUENCE [LARGE SCALE GENOMIC DNA]</scope>
    <source>
        <strain evidence="1 2">NCFB 2777</strain>
    </source>
</reference>
<dbReference type="GeneID" id="98566954"/>
<keyword evidence="2" id="KW-1185">Reference proteome</keyword>
<evidence type="ECO:0000313" key="1">
    <source>
        <dbReference type="EMBL" id="RST97923.1"/>
    </source>
</evidence>
<comment type="caution">
    <text evidence="1">The sequence shown here is derived from an EMBL/GenBank/DDBJ whole genome shotgun (WGS) entry which is preliminary data.</text>
</comment>
<dbReference type="AlphaFoldDB" id="A0A429ZVX9"/>